<keyword evidence="3" id="KW-0646">Protease inhibitor</keyword>
<dbReference type="PROSITE" id="PS00282">
    <property type="entry name" value="KAZAL_1"/>
    <property type="match status" value="1"/>
</dbReference>
<dbReference type="PANTHER" id="PTHR21312:SF28">
    <property type="entry name" value="OVOINHIBITOR-RELATED"/>
    <property type="match status" value="1"/>
</dbReference>
<comment type="subcellular location">
    <subcellularLocation>
        <location evidence="1">Secreted</location>
    </subcellularLocation>
</comment>
<evidence type="ECO:0000256" key="5">
    <source>
        <dbReference type="ARBA" id="ARBA00023157"/>
    </source>
</evidence>
<feature type="domain" description="Kazal-like" evidence="6">
    <location>
        <begin position="80"/>
        <end position="137"/>
    </location>
</feature>
<evidence type="ECO:0000259" key="6">
    <source>
        <dbReference type="PROSITE" id="PS51465"/>
    </source>
</evidence>
<keyword evidence="4" id="KW-0722">Serine protease inhibitor</keyword>
<dbReference type="Proteomes" id="UP000007635">
    <property type="component" value="Chromosome IV"/>
</dbReference>
<dbReference type="GO" id="GO:0004867">
    <property type="term" value="F:serine-type endopeptidase inhibitor activity"/>
    <property type="evidence" value="ECO:0007669"/>
    <property type="project" value="UniProtKB-KW"/>
</dbReference>
<dbReference type="InterPro" id="IPR002350">
    <property type="entry name" value="Kazal_dom"/>
</dbReference>
<dbReference type="InterPro" id="IPR001239">
    <property type="entry name" value="Prot_inh_Kazal-m"/>
</dbReference>
<evidence type="ECO:0000256" key="2">
    <source>
        <dbReference type="ARBA" id="ARBA00022525"/>
    </source>
</evidence>
<dbReference type="PROSITE" id="PS51465">
    <property type="entry name" value="KAZAL_2"/>
    <property type="match status" value="1"/>
</dbReference>
<proteinExistence type="predicted"/>
<evidence type="ECO:0000313" key="8">
    <source>
        <dbReference type="Proteomes" id="UP000007635"/>
    </source>
</evidence>
<sequence>MCHLALAMQPIRAAPTSSTGCARKANRTCETHTCYTQRHVCNLLVMKLTVLCCSVLLLSVLSHRAVAGVDDAREQGANDGFTQSDCEKYSTQSGCTKEYDPVCGNDGTTYSTECVLCQYNRELKKTVRVAGRGECPS</sequence>
<reference evidence="7" key="2">
    <citation type="submission" date="2025-08" db="UniProtKB">
        <authorList>
            <consortium name="Ensembl"/>
        </authorList>
    </citation>
    <scope>IDENTIFICATION</scope>
</reference>
<keyword evidence="8" id="KW-1185">Reference proteome</keyword>
<accession>A0AAQ4RMD5</accession>
<name>A0AAQ4RMD5_GASAC</name>
<dbReference type="PRINTS" id="PR00290">
    <property type="entry name" value="KAZALINHBTR"/>
</dbReference>
<dbReference type="Gene3D" id="3.30.60.30">
    <property type="match status" value="1"/>
</dbReference>
<dbReference type="AlphaFoldDB" id="A0AAQ4RMD5"/>
<evidence type="ECO:0000313" key="7">
    <source>
        <dbReference type="Ensembl" id="ENSGACP00000064092.1"/>
    </source>
</evidence>
<evidence type="ECO:0000256" key="3">
    <source>
        <dbReference type="ARBA" id="ARBA00022690"/>
    </source>
</evidence>
<dbReference type="GO" id="GO:0005576">
    <property type="term" value="C:extracellular region"/>
    <property type="evidence" value="ECO:0007669"/>
    <property type="project" value="UniProtKB-SubCell"/>
</dbReference>
<dbReference type="GeneTree" id="ENSGT01030000234957"/>
<dbReference type="Ensembl" id="ENSGACT00000087214.1">
    <property type="protein sequence ID" value="ENSGACP00000064092.1"/>
    <property type="gene ID" value="ENSGACG00000026933.1"/>
</dbReference>
<reference evidence="7 8" key="1">
    <citation type="journal article" date="2021" name="G3 (Bethesda)">
        <title>Improved contiguity of the threespine stickleback genome using long-read sequencing.</title>
        <authorList>
            <person name="Nath S."/>
            <person name="Shaw D.E."/>
            <person name="White M.A."/>
        </authorList>
    </citation>
    <scope>NUCLEOTIDE SEQUENCE [LARGE SCALE GENOMIC DNA]</scope>
    <source>
        <strain evidence="7 8">Lake Benthic</strain>
    </source>
</reference>
<keyword evidence="5" id="KW-1015">Disulfide bond</keyword>
<protein>
    <recommendedName>
        <fullName evidence="6">Kazal-like domain-containing protein</fullName>
    </recommendedName>
</protein>
<dbReference type="SUPFAM" id="SSF100895">
    <property type="entry name" value="Kazal-type serine protease inhibitors"/>
    <property type="match status" value="1"/>
</dbReference>
<evidence type="ECO:0000256" key="1">
    <source>
        <dbReference type="ARBA" id="ARBA00004613"/>
    </source>
</evidence>
<dbReference type="Pfam" id="PF00050">
    <property type="entry name" value="Kazal_1"/>
    <property type="match status" value="1"/>
</dbReference>
<organism evidence="7 8">
    <name type="scientific">Gasterosteus aculeatus aculeatus</name>
    <name type="common">three-spined stickleback</name>
    <dbReference type="NCBI Taxonomy" id="481459"/>
    <lineage>
        <taxon>Eukaryota</taxon>
        <taxon>Metazoa</taxon>
        <taxon>Chordata</taxon>
        <taxon>Craniata</taxon>
        <taxon>Vertebrata</taxon>
        <taxon>Euteleostomi</taxon>
        <taxon>Actinopterygii</taxon>
        <taxon>Neopterygii</taxon>
        <taxon>Teleostei</taxon>
        <taxon>Neoteleostei</taxon>
        <taxon>Acanthomorphata</taxon>
        <taxon>Eupercaria</taxon>
        <taxon>Perciformes</taxon>
        <taxon>Cottioidei</taxon>
        <taxon>Gasterosteales</taxon>
        <taxon>Gasterosteidae</taxon>
        <taxon>Gasterosteus</taxon>
    </lineage>
</organism>
<keyword evidence="2" id="KW-0964">Secreted</keyword>
<dbReference type="SMART" id="SM00280">
    <property type="entry name" value="KAZAL"/>
    <property type="match status" value="1"/>
</dbReference>
<evidence type="ECO:0000256" key="4">
    <source>
        <dbReference type="ARBA" id="ARBA00022900"/>
    </source>
</evidence>
<reference evidence="7" key="3">
    <citation type="submission" date="2025-09" db="UniProtKB">
        <authorList>
            <consortium name="Ensembl"/>
        </authorList>
    </citation>
    <scope>IDENTIFICATION</scope>
</reference>
<dbReference type="PANTHER" id="PTHR21312">
    <property type="entry name" value="SERINE PROTEASE INHIBITOR"/>
    <property type="match status" value="1"/>
</dbReference>
<dbReference type="InterPro" id="IPR036058">
    <property type="entry name" value="Kazal_dom_sf"/>
</dbReference>